<evidence type="ECO:0000256" key="10">
    <source>
        <dbReference type="PIRSR" id="PIRSR614732-1"/>
    </source>
</evidence>
<dbReference type="CDD" id="cd04725">
    <property type="entry name" value="OMP_decarboxylase_like"/>
    <property type="match status" value="1"/>
</dbReference>
<dbReference type="PANTHER" id="PTHR32119">
    <property type="entry name" value="OROTIDINE 5'-PHOSPHATE DECARBOXYLASE"/>
    <property type="match status" value="1"/>
</dbReference>
<evidence type="ECO:0000256" key="2">
    <source>
        <dbReference type="ARBA" id="ARBA00004861"/>
    </source>
</evidence>
<comment type="function">
    <text evidence="1 9">Catalyzes the decarboxylation of orotidine 5'-monophosphate (OMP) to uridine 5'-monophosphate (UMP).</text>
</comment>
<organism evidence="14 15">
    <name type="scientific">Paenibacillus alvei</name>
    <name type="common">Bacillus alvei</name>
    <dbReference type="NCBI Taxonomy" id="44250"/>
    <lineage>
        <taxon>Bacteria</taxon>
        <taxon>Bacillati</taxon>
        <taxon>Bacillota</taxon>
        <taxon>Bacilli</taxon>
        <taxon>Bacillales</taxon>
        <taxon>Paenibacillaceae</taxon>
        <taxon>Paenibacillus</taxon>
    </lineage>
</organism>
<evidence type="ECO:0000259" key="13">
    <source>
        <dbReference type="SMART" id="SM00934"/>
    </source>
</evidence>
<evidence type="ECO:0000256" key="7">
    <source>
        <dbReference type="ARBA" id="ARBA00049157"/>
    </source>
</evidence>
<evidence type="ECO:0000256" key="12">
    <source>
        <dbReference type="RuleBase" id="RU000512"/>
    </source>
</evidence>
<accession>A0A383R8E6</accession>
<evidence type="ECO:0000256" key="8">
    <source>
        <dbReference type="ARBA" id="ARBA00061012"/>
    </source>
</evidence>
<feature type="active site" description="For OMPdecase activity" evidence="10">
    <location>
        <position position="68"/>
    </location>
</feature>
<dbReference type="GO" id="GO:0005829">
    <property type="term" value="C:cytosol"/>
    <property type="evidence" value="ECO:0007669"/>
    <property type="project" value="TreeGrafter"/>
</dbReference>
<dbReference type="SUPFAM" id="SSF51366">
    <property type="entry name" value="Ribulose-phoshate binding barrel"/>
    <property type="match status" value="1"/>
</dbReference>
<dbReference type="GO" id="GO:0006207">
    <property type="term" value="P:'de novo' pyrimidine nucleobase biosynthetic process"/>
    <property type="evidence" value="ECO:0007669"/>
    <property type="project" value="InterPro"/>
</dbReference>
<dbReference type="NCBIfam" id="TIGR01740">
    <property type="entry name" value="pyrF"/>
    <property type="match status" value="1"/>
</dbReference>
<feature type="domain" description="Orotidine 5'-phosphate decarboxylase" evidence="13">
    <location>
        <begin position="13"/>
        <end position="240"/>
    </location>
</feature>
<sequence length="246" mass="26078">MNKRWSEAEAAGKIMVALDYPNADAARELLQQLQGIPCYMKVGMQLFYAAGPAFVRELKDKGYKVFLDVKMHDIPNTVKGGANSITKLGVDMFNVHAGGGAAMMAAAAEGVESALAENAELKRPVVIAVTQLTSTNETVMNEEIGIPGKVADTVVRYAKLTKLAGLDGVVASPQEVTAIKAACGEEFQTITPGIRPAGSAKGDQSRVMTPAQAFEQGTDYIVVGRPITAAPNPRDAILSIMKELLN</sequence>
<evidence type="ECO:0000313" key="14">
    <source>
        <dbReference type="EMBL" id="SYX82606.1"/>
    </source>
</evidence>
<dbReference type="NCBIfam" id="NF001273">
    <property type="entry name" value="PRK00230.1"/>
    <property type="match status" value="1"/>
</dbReference>
<dbReference type="PROSITE" id="PS00156">
    <property type="entry name" value="OMPDECASE"/>
    <property type="match status" value="1"/>
</dbReference>
<evidence type="ECO:0000256" key="1">
    <source>
        <dbReference type="ARBA" id="ARBA00002356"/>
    </source>
</evidence>
<dbReference type="RefSeq" id="WP_138184916.1">
    <property type="nucleotide sequence ID" value="NZ_LS992241.1"/>
</dbReference>
<evidence type="ECO:0000256" key="11">
    <source>
        <dbReference type="PIRSR" id="PIRSR614732-2"/>
    </source>
</evidence>
<keyword evidence="5 9" id="KW-0665">Pyrimidine biosynthesis</keyword>
<keyword evidence="6 9" id="KW-0456">Lyase</keyword>
<feature type="binding site" evidence="9 11">
    <location>
        <position position="224"/>
    </location>
    <ligand>
        <name>substrate</name>
    </ligand>
</feature>
<evidence type="ECO:0000256" key="5">
    <source>
        <dbReference type="ARBA" id="ARBA00022975"/>
    </source>
</evidence>
<dbReference type="AlphaFoldDB" id="A0A383R8E6"/>
<feature type="binding site" evidence="9 11">
    <location>
        <position position="133"/>
    </location>
    <ligand>
        <name>substrate</name>
    </ligand>
</feature>
<feature type="binding site" evidence="9 11">
    <location>
        <position position="204"/>
    </location>
    <ligand>
        <name>substrate</name>
    </ligand>
</feature>
<dbReference type="Gene3D" id="3.20.20.70">
    <property type="entry name" value="Aldolase class I"/>
    <property type="match status" value="1"/>
</dbReference>
<dbReference type="InterPro" id="IPR047596">
    <property type="entry name" value="OMPdecase_bac"/>
</dbReference>
<comment type="pathway">
    <text evidence="2 9 12">Pyrimidine metabolism; UMP biosynthesis via de novo pathway; UMP from orotate: step 2/2.</text>
</comment>
<proteinExistence type="inferred from homology"/>
<feature type="active site" description="For OMPdecase activity" evidence="10">
    <location>
        <position position="70"/>
    </location>
</feature>
<dbReference type="EC" id="4.1.1.23" evidence="9"/>
<dbReference type="SMART" id="SM00934">
    <property type="entry name" value="OMPdecase"/>
    <property type="match status" value="1"/>
</dbReference>
<dbReference type="Proteomes" id="UP000304148">
    <property type="component" value="Chromosome"/>
</dbReference>
<feature type="binding site" evidence="9 11">
    <location>
        <position position="41"/>
    </location>
    <ligand>
        <name>substrate</name>
    </ligand>
</feature>
<dbReference type="HAMAP" id="MF_01200_B">
    <property type="entry name" value="OMPdecase_type1_B"/>
    <property type="match status" value="1"/>
</dbReference>
<comment type="subunit">
    <text evidence="3 9">Homodimer.</text>
</comment>
<dbReference type="InterPro" id="IPR018089">
    <property type="entry name" value="OMPdecase_AS"/>
</dbReference>
<dbReference type="Pfam" id="PF00215">
    <property type="entry name" value="OMPdecase"/>
    <property type="match status" value="1"/>
</dbReference>
<evidence type="ECO:0000256" key="6">
    <source>
        <dbReference type="ARBA" id="ARBA00023239"/>
    </source>
</evidence>
<protein>
    <recommendedName>
        <fullName evidence="9">Orotidine 5'-phosphate decarboxylase</fullName>
        <ecNumber evidence="9">4.1.1.23</ecNumber>
    </recommendedName>
    <alternativeName>
        <fullName evidence="9">OMP decarboxylase</fullName>
        <shortName evidence="9">OMPDCase</shortName>
        <shortName evidence="9">OMPdecase</shortName>
    </alternativeName>
</protein>
<name>A0A383R8E6_PAEAL</name>
<feature type="binding site" evidence="9 11">
    <location>
        <position position="225"/>
    </location>
    <ligand>
        <name>substrate</name>
    </ligand>
</feature>
<reference evidence="15" key="1">
    <citation type="submission" date="2018-08" db="EMBL/GenBank/DDBJ databases">
        <authorList>
            <person name="Chevrot R."/>
        </authorList>
    </citation>
    <scope>NUCLEOTIDE SEQUENCE [LARGE SCALE GENOMIC DNA]</scope>
</reference>
<dbReference type="InterPro" id="IPR013785">
    <property type="entry name" value="Aldolase_TIM"/>
</dbReference>
<dbReference type="EMBL" id="LS992241">
    <property type="protein sequence ID" value="SYX82606.1"/>
    <property type="molecule type" value="Genomic_DNA"/>
</dbReference>
<comment type="similarity">
    <text evidence="8 9">Belongs to the OMP decarboxylase family. Type 1 subfamily.</text>
</comment>
<evidence type="ECO:0000256" key="4">
    <source>
        <dbReference type="ARBA" id="ARBA00022793"/>
    </source>
</evidence>
<feature type="active site" description="Proton donor" evidence="9">
    <location>
        <position position="70"/>
    </location>
</feature>
<gene>
    <name evidence="9 14" type="primary">pyrF</name>
    <name evidence="14" type="ORF">PBLR_11028</name>
</gene>
<feature type="active site" description="For OMPdecase activity" evidence="10">
    <location>
        <position position="73"/>
    </location>
</feature>
<feature type="binding site" evidence="9 11">
    <location>
        <position position="195"/>
    </location>
    <ligand>
        <name>substrate</name>
    </ligand>
</feature>
<comment type="catalytic activity">
    <reaction evidence="7 9 12">
        <text>orotidine 5'-phosphate + H(+) = UMP + CO2</text>
        <dbReference type="Rhea" id="RHEA:11596"/>
        <dbReference type="ChEBI" id="CHEBI:15378"/>
        <dbReference type="ChEBI" id="CHEBI:16526"/>
        <dbReference type="ChEBI" id="CHEBI:57538"/>
        <dbReference type="ChEBI" id="CHEBI:57865"/>
        <dbReference type="EC" id="4.1.1.23"/>
    </reaction>
</comment>
<evidence type="ECO:0000256" key="3">
    <source>
        <dbReference type="ARBA" id="ARBA00011738"/>
    </source>
</evidence>
<dbReference type="FunFam" id="3.20.20.70:FF:000015">
    <property type="entry name" value="Orotidine 5'-phosphate decarboxylase"/>
    <property type="match status" value="1"/>
</dbReference>
<feature type="binding site" evidence="9 11">
    <location>
        <position position="19"/>
    </location>
    <ligand>
        <name>substrate</name>
    </ligand>
</feature>
<dbReference type="InterPro" id="IPR001754">
    <property type="entry name" value="OMPdeCOase_dom"/>
</dbReference>
<dbReference type="GO" id="GO:0044205">
    <property type="term" value="P:'de novo' UMP biosynthetic process"/>
    <property type="evidence" value="ECO:0007669"/>
    <property type="project" value="UniProtKB-UniRule"/>
</dbReference>
<feature type="binding site" evidence="9">
    <location>
        <begin position="68"/>
        <end position="77"/>
    </location>
    <ligand>
        <name>substrate</name>
    </ligand>
</feature>
<dbReference type="InterPro" id="IPR011060">
    <property type="entry name" value="RibuloseP-bd_barrel"/>
</dbReference>
<dbReference type="PANTHER" id="PTHR32119:SF2">
    <property type="entry name" value="OROTIDINE 5'-PHOSPHATE DECARBOXYLASE"/>
    <property type="match status" value="1"/>
</dbReference>
<keyword evidence="4 9" id="KW-0210">Decarboxylase</keyword>
<evidence type="ECO:0000256" key="9">
    <source>
        <dbReference type="HAMAP-Rule" id="MF_01200"/>
    </source>
</evidence>
<dbReference type="InterPro" id="IPR014732">
    <property type="entry name" value="OMPdecase"/>
</dbReference>
<dbReference type="GO" id="GO:0004590">
    <property type="term" value="F:orotidine-5'-phosphate decarboxylase activity"/>
    <property type="evidence" value="ECO:0007669"/>
    <property type="project" value="UniProtKB-UniRule"/>
</dbReference>
<evidence type="ECO:0000313" key="15">
    <source>
        <dbReference type="Proteomes" id="UP000304148"/>
    </source>
</evidence>
<dbReference type="UniPathway" id="UPA00070">
    <property type="reaction ID" value="UER00120"/>
</dbReference>